<evidence type="ECO:0000313" key="2">
    <source>
        <dbReference type="EMBL" id="RAO06969.1"/>
    </source>
</evidence>
<feature type="transmembrane region" description="Helical" evidence="1">
    <location>
        <begin position="63"/>
        <end position="86"/>
    </location>
</feature>
<keyword evidence="1" id="KW-0472">Membrane</keyword>
<proteinExistence type="predicted"/>
<dbReference type="Pfam" id="PF10002">
    <property type="entry name" value="DUF2243"/>
    <property type="match status" value="1"/>
</dbReference>
<dbReference type="AlphaFoldDB" id="A0A328NEB3"/>
<keyword evidence="1" id="KW-1133">Transmembrane helix</keyword>
<name>A0A328NEB3_9ACTN</name>
<evidence type="ECO:0000256" key="1">
    <source>
        <dbReference type="SAM" id="Phobius"/>
    </source>
</evidence>
<keyword evidence="1" id="KW-0812">Transmembrane</keyword>
<organism evidence="2 3">
    <name type="scientific">Micromonospora noduli</name>
    <dbReference type="NCBI Taxonomy" id="709876"/>
    <lineage>
        <taxon>Bacteria</taxon>
        <taxon>Bacillati</taxon>
        <taxon>Actinomycetota</taxon>
        <taxon>Actinomycetes</taxon>
        <taxon>Micromonosporales</taxon>
        <taxon>Micromonosporaceae</taxon>
        <taxon>Micromonospora</taxon>
    </lineage>
</organism>
<comment type="caution">
    <text evidence="2">The sequence shown here is derived from an EMBL/GenBank/DDBJ whole genome shotgun (WGS) entry which is preliminary data.</text>
</comment>
<accession>A0A328NEB3</accession>
<protein>
    <recommendedName>
        <fullName evidence="4">DUF2243 domain-containing protein</fullName>
    </recommendedName>
</protein>
<dbReference type="EMBL" id="PYAA01000001">
    <property type="protein sequence ID" value="RAO06969.1"/>
    <property type="molecule type" value="Genomic_DNA"/>
</dbReference>
<dbReference type="InterPro" id="IPR018719">
    <property type="entry name" value="DUF2243_membrane"/>
</dbReference>
<feature type="transmembrane region" description="Helical" evidence="1">
    <location>
        <begin position="135"/>
        <end position="154"/>
    </location>
</feature>
<reference evidence="2 3" key="1">
    <citation type="submission" date="2018-03" db="EMBL/GenBank/DDBJ databases">
        <title>Defining the species Micromonospora saelicesensis and Micromonospora noduli under the framework of genomics.</title>
        <authorList>
            <person name="Riesco R."/>
            <person name="Trujillo M.E."/>
        </authorList>
    </citation>
    <scope>NUCLEOTIDE SEQUENCE [LARGE SCALE GENOMIC DNA]</scope>
    <source>
        <strain evidence="2 3">LAH08</strain>
    </source>
</reference>
<evidence type="ECO:0000313" key="3">
    <source>
        <dbReference type="Proteomes" id="UP000248966"/>
    </source>
</evidence>
<evidence type="ECO:0008006" key="4">
    <source>
        <dbReference type="Google" id="ProtNLM"/>
    </source>
</evidence>
<feature type="transmembrane region" description="Helical" evidence="1">
    <location>
        <begin position="174"/>
        <end position="195"/>
    </location>
</feature>
<feature type="transmembrane region" description="Helical" evidence="1">
    <location>
        <begin position="106"/>
        <end position="123"/>
    </location>
</feature>
<gene>
    <name evidence="2" type="ORF">LAH08_00233</name>
</gene>
<sequence>MPPVARESRNGDVPPAHWAFPQLWPGMFHAVRGISDPIQLTARCVVVDSSLPRPRSADVRSSTLVGVLIGIAIMAAVDEIVFHQLLAWHHFYDRSTPSVALLSDGLLHAAELIILVGGFFWFADLRRRRALSNRLAWGGFLLGAGGFQVFDGVVDHKVLRLHQIRYGVHLLPYDVLWIASGAVLLLAGAGVVWWARSRRPDSRPR</sequence>
<dbReference type="Proteomes" id="UP000248966">
    <property type="component" value="Unassembled WGS sequence"/>
</dbReference>